<feature type="domain" description="GH16" evidence="1">
    <location>
        <begin position="125"/>
        <end position="392"/>
    </location>
</feature>
<dbReference type="InterPro" id="IPR050546">
    <property type="entry name" value="Glycosyl_Hydrlase_16"/>
</dbReference>
<comment type="caution">
    <text evidence="2">The sequence shown here is derived from an EMBL/GenBank/DDBJ whole genome shotgun (WGS) entry which is preliminary data.</text>
</comment>
<dbReference type="InterPro" id="IPR013320">
    <property type="entry name" value="ConA-like_dom_sf"/>
</dbReference>
<dbReference type="Gene3D" id="2.60.120.200">
    <property type="match status" value="1"/>
</dbReference>
<dbReference type="PROSITE" id="PS51762">
    <property type="entry name" value="GH16_2"/>
    <property type="match status" value="1"/>
</dbReference>
<protein>
    <submittedName>
        <fullName evidence="2">Glycoside hydrolase family 16 protein</fullName>
    </submittedName>
</protein>
<reference evidence="2 3" key="1">
    <citation type="submission" date="2018-11" db="EMBL/GenBank/DDBJ databases">
        <authorList>
            <person name="Li F."/>
        </authorList>
    </citation>
    <scope>NUCLEOTIDE SEQUENCE [LARGE SCALE GENOMIC DNA]</scope>
    <source>
        <strain evidence="2 3">Gsoil 818</strain>
    </source>
</reference>
<keyword evidence="2" id="KW-0378">Hydrolase</keyword>
<organism evidence="2 3">
    <name type="scientific">Nocardioides pocheonensis</name>
    <dbReference type="NCBI Taxonomy" id="661485"/>
    <lineage>
        <taxon>Bacteria</taxon>
        <taxon>Bacillati</taxon>
        <taxon>Actinomycetota</taxon>
        <taxon>Actinomycetes</taxon>
        <taxon>Propionibacteriales</taxon>
        <taxon>Nocardioidaceae</taxon>
        <taxon>Nocardioides</taxon>
    </lineage>
</organism>
<keyword evidence="3" id="KW-1185">Reference proteome</keyword>
<sequence length="392" mass="42193">MGLSRARGVALLVIGTLLAVLAVTVGAGSPASAANRAAPSVSLREASGGLVKVTGRTASASPRVRFDRRSGSRWAVVKRTRAHHHRYTATLAVAAGTRATFRVTSDRRSRTFVVQMPASGGAATVTSQAAKPPTLYDACGARPRKADGTAWSCTFHDEFDGTALDRTKWVPQTAFVTGDATAGYACYMDDPKNVSVANGMLSLTVRKETSPQPCGSPTSSVTSYYTSGSVSTYHLFSQKYGRFEARIRNTASSVAGLHEAFWLWPDDRYSAINWPTTGEIDVAETYSLYNSVAIPFLHYSADAGGPQSGVNTAWNCTAYRGVWNTYTLEWTPTTLTIYVNGRTCLTNTSGDPAFQKRYIVAFTQALGNTKNAMVASTPVPATMDVDYLRVWQ</sequence>
<evidence type="ECO:0000259" key="1">
    <source>
        <dbReference type="PROSITE" id="PS51762"/>
    </source>
</evidence>
<dbReference type="GO" id="GO:0004553">
    <property type="term" value="F:hydrolase activity, hydrolyzing O-glycosyl compounds"/>
    <property type="evidence" value="ECO:0007669"/>
    <property type="project" value="InterPro"/>
</dbReference>
<evidence type="ECO:0000313" key="2">
    <source>
        <dbReference type="EMBL" id="RNM17734.1"/>
    </source>
</evidence>
<dbReference type="InterPro" id="IPR000757">
    <property type="entry name" value="Beta-glucanase-like"/>
</dbReference>
<evidence type="ECO:0000313" key="3">
    <source>
        <dbReference type="Proteomes" id="UP000279994"/>
    </source>
</evidence>
<dbReference type="Pfam" id="PF00722">
    <property type="entry name" value="Glyco_hydro_16"/>
    <property type="match status" value="1"/>
</dbReference>
<gene>
    <name evidence="2" type="ORF">EFL26_00225</name>
</gene>
<dbReference type="PANTHER" id="PTHR10963">
    <property type="entry name" value="GLYCOSYL HYDROLASE-RELATED"/>
    <property type="match status" value="1"/>
</dbReference>
<dbReference type="GO" id="GO:0005975">
    <property type="term" value="P:carbohydrate metabolic process"/>
    <property type="evidence" value="ECO:0007669"/>
    <property type="project" value="InterPro"/>
</dbReference>
<dbReference type="CDD" id="cd08023">
    <property type="entry name" value="GH16_laminarinase_like"/>
    <property type="match status" value="1"/>
</dbReference>
<dbReference type="RefSeq" id="WP_123220871.1">
    <property type="nucleotide sequence ID" value="NZ_RJSF01000002.1"/>
</dbReference>
<dbReference type="SUPFAM" id="SSF49899">
    <property type="entry name" value="Concanavalin A-like lectins/glucanases"/>
    <property type="match status" value="1"/>
</dbReference>
<dbReference type="PANTHER" id="PTHR10963:SF60">
    <property type="entry name" value="GRAM-NEGATIVE BACTERIA-BINDING PROTEIN 1-RELATED"/>
    <property type="match status" value="1"/>
</dbReference>
<proteinExistence type="predicted"/>
<dbReference type="AlphaFoldDB" id="A0A3N0GZ43"/>
<name>A0A3N0GZ43_9ACTN</name>
<dbReference type="OrthoDB" id="3250776at2"/>
<dbReference type="Proteomes" id="UP000279994">
    <property type="component" value="Unassembled WGS sequence"/>
</dbReference>
<dbReference type="EMBL" id="RJSF01000002">
    <property type="protein sequence ID" value="RNM17734.1"/>
    <property type="molecule type" value="Genomic_DNA"/>
</dbReference>
<accession>A0A3N0GZ43</accession>